<accession>A0A2K4MTM4</accession>
<protein>
    <submittedName>
        <fullName evidence="1">Uncharacterized protein</fullName>
    </submittedName>
</protein>
<gene>
    <name evidence="1" type="ORF">C2134_01530</name>
</gene>
<proteinExistence type="predicted"/>
<dbReference type="Proteomes" id="UP000236416">
    <property type="component" value="Unassembled WGS sequence"/>
</dbReference>
<dbReference type="RefSeq" id="WP_103316974.1">
    <property type="nucleotide sequence ID" value="NZ_PPTF01000006.1"/>
</dbReference>
<evidence type="ECO:0000313" key="2">
    <source>
        <dbReference type="Proteomes" id="UP000236416"/>
    </source>
</evidence>
<dbReference type="EMBL" id="PPTF01000006">
    <property type="protein sequence ID" value="POB00459.1"/>
    <property type="molecule type" value="Genomic_DNA"/>
</dbReference>
<sequence>MADEQGYTVFVSGKWRAYYNTDAKLTNELQDVSDVVVLLGEPGSGKSFELNLLKTRAHEVASRHVSYLDLGRYSDAALLDAALRRELRACMNDGVPTVFFLDSLDESRVNIKCAETVLEDVLLDVSPGLLQLVITCRTPAWPDSLTEFLQKHWKNKSTKESSVSIFEIAPYSREQVLVRLAEENLDKDSFFEAIDSSNAHGLARQPLGLKFLMSQFKDGSTFSTSRWELYERGCAALLKENSSRRLEGASSCLPNVQSRLQLAGLIATCVLLTNNSDIVLDNTGDFAPAEALCLDVARLLTVPLEACGDDWHATIAQYTETLQSGLFITKEDGVFVFAHRTYAEFLAAHFISALHLPTRQVMAVLTLPDNSGRLAPQLRELAAWLGHSNPELLGLILNAEPEIVFDSSISLTDEAHISAIFDELASLVERHKLPIYDRRQISAYHKLRHSGLLEKLREILSNNTRPVALRQFAADVARQCEMVDCLPELIDIALDASENYQVRQSAVEAVSTGSQKAKNALRPLFTDDNPEDIDDELRGLALLCALDSGASIGELIGFITKERRSNLSGMYALALRRLETTDTQATDILPLLSWLVLQLQQEADRMDIGWEDFVAHMFSKAALAVISSDEEWEALGKAAWLAIANHYKLSVSREEQGFDKGLGLEEHPDRRLRLLDSILNAAKGEPQNIAGQLRHGTGLLSDTDGPYLIDAYQREQGSKAKQQIIAHLALWHVHDNSAVREWLLNAASPSAENRDILLAELASDYVNPVLLDSPKADNLRKTWAYMSQNASPAKPATVKMRSIDLLLAALSRAENGDTWEWVNILCYLRYEEHFECYGWPGLEVTTTPLWAKLNTITQHQLMAVARAYLYATGPVENLAANQMNPYEAAGIAALVLLYSTGHGNNDEFSELVVKWAQAIARYQCQEQPRAVINELLRLAWTRDEAALMLLLTKTCEQHLAIENAARLPEFATEFMPSSLFHALEKLLPQIKNESGFLVLSEFLSEHGSHDAIEKLLARIQSLSDLSVAPAPKLLAQLAKHAPSQLIAHVWDRLKKCPAAVAQLAAQMQVFSSSQGIALLRVDAAVTEQIFEILEKQYPFSDDVKLHGFVTERHYIQDVRTSCLLHLRNRADVTGLEALERIAIRHPDITWTASLIKEAEQKLARDSWLPYEVREVTAVLGISTGRVIRTEEELHAATLSELQLIADKISATARLPAVHFLWDEASKRPKHEPRLCDWLAGELENRLSQKDAIVNREVQVRSHNPKGVGERTDILIQLVSPAKSGKPAKTLSLVIEVKGCWNKELMTAPVSQLRDNYMKAYDATLGIYLVMWFMCERWTADDTRNRKTLTLIPAGTYKACADTVANACHVASAEGKTITPVTIDCTY</sequence>
<keyword evidence="2" id="KW-1185">Reference proteome</keyword>
<organism evidence="1 2">
    <name type="scientific">Chromobacterium sinusclupearum</name>
    <dbReference type="NCBI Taxonomy" id="2077146"/>
    <lineage>
        <taxon>Bacteria</taxon>
        <taxon>Pseudomonadati</taxon>
        <taxon>Pseudomonadota</taxon>
        <taxon>Betaproteobacteria</taxon>
        <taxon>Neisseriales</taxon>
        <taxon>Chromobacteriaceae</taxon>
        <taxon>Chromobacterium</taxon>
    </lineage>
</organism>
<evidence type="ECO:0000313" key="1">
    <source>
        <dbReference type="EMBL" id="POB00459.1"/>
    </source>
</evidence>
<reference evidence="1 2" key="1">
    <citation type="submission" date="2018-01" db="EMBL/GenBank/DDBJ databases">
        <title>Genomic Sequence of Chromobacterium MWU13-2610 from wild cranberry bogs within the Cape Cod National Seashore.</title>
        <authorList>
            <person name="O'Hara-Hanley K."/>
            <person name="Soby S."/>
            <person name="Harrison A."/>
        </authorList>
    </citation>
    <scope>NUCLEOTIDE SEQUENCE [LARGE SCALE GENOMIC DNA]</scope>
    <source>
        <strain evidence="1 2">MWU13-2610</strain>
    </source>
</reference>
<comment type="caution">
    <text evidence="1">The sequence shown here is derived from an EMBL/GenBank/DDBJ whole genome shotgun (WGS) entry which is preliminary data.</text>
</comment>
<name>A0A2K4MTM4_9NEIS</name>